<feature type="compositionally biased region" description="Acidic residues" evidence="2">
    <location>
        <begin position="673"/>
        <end position="684"/>
    </location>
</feature>
<feature type="region of interest" description="Disordered" evidence="2">
    <location>
        <begin position="670"/>
        <end position="749"/>
    </location>
</feature>
<protein>
    <submittedName>
        <fullName evidence="3">Uncharacterized protein</fullName>
    </submittedName>
</protein>
<feature type="compositionally biased region" description="Basic residues" evidence="2">
    <location>
        <begin position="325"/>
        <end position="336"/>
    </location>
</feature>
<feature type="region of interest" description="Disordered" evidence="2">
    <location>
        <begin position="624"/>
        <end position="646"/>
    </location>
</feature>
<dbReference type="PANTHER" id="PTHR48435:SF1">
    <property type="entry name" value="POLYPROTEIN"/>
    <property type="match status" value="1"/>
</dbReference>
<dbReference type="Proteomes" id="UP001187192">
    <property type="component" value="Unassembled WGS sequence"/>
</dbReference>
<sequence length="1029" mass="117832">MRKSSASKLDYLYEINYVPNEQKIISEDLHIINPYHAFVKPSNPMLKSIKQLIRPTSRMVREYVQSMKFSQYNLPATIQEQFVSLEIPPEYPAQWQTQGFTHLHFGAVRLALTFHGRKGLPVAARIALLDSRHRRYRDAVITIVQTTLNAGTVIFTVFPNFNMSLQDPTLLSALKVQVQLTGIDMDPNSISSTLHYQMVYRIQNHAMDLTLPGTADALMINTDSHNVPMVSQIPRQISVEKLREIIPDTWITNYEKLHQSHVAVQSSDATFTTQKDGSTLITFNKAEKAPSNYFPTQYMMLPDVCFCPTCINDHSNNDHPDRPKKISSGKKLKKRHQDGDKQVGTLGQPSGKFDFLVTYSPPPRTDGPIIPTGWEEDPDDHPMSSSPPPSPPEIPLVLPCYKQAQKYLQRTGQQPIIPMQMTPSMALSQICMMSLANYEEDFPPLQPVTTNDGIETRQPKVFNSRTVEPDGTFKRVAPAEAVLNWQSENLIVQNKVLQRINHKLSQVDSKIDQSNIGLIRSQTILERLESQIQMLHKELRSLAMTSSFSSKLFAEKEAEMKSLQTQLTALQKQAHRGFTEPNEVPWRYTTIPKQEQPLPVVPQKEDHIKRLMRLLDEDDAMRKLKGKQKELPSSSQMMVQPQSQRQNPLTAIIKNHCAENLPQIQVLDPNTSSEEESVPEDSDWSSDVSTSSEPKAEQTSPQPIMMNQPPPELMMSEVQDETPEVTQQPRQPTQASKTTSNGKVQKPQSQPREILLDFASRFTGILYDWWVSLGEYRQLMFLQTESIEAALSQLYAEFCGQETQIFEKARSEYFKMRYCSMNKKDLEVHFQKMSRIFYLIGDETGRLLSAANKHIADITLGEICQFILRAIDKMCSQNKFLQEYMKQMKRFDKICINKELYTKCPNNPTPGCSCSSCSSKPSSRTRKFKKKKGFRRNKFFSKKKGSWKFLRKRRNFSKRRSTKCFICGSKNHFIKNYPKAKTQKMITHINKETGISLSNNEIESIFSVDDEINYHTLCVLQLSESNEQT</sequence>
<evidence type="ECO:0000256" key="2">
    <source>
        <dbReference type="SAM" id="MobiDB-lite"/>
    </source>
</evidence>
<keyword evidence="4" id="KW-1185">Reference proteome</keyword>
<feature type="compositionally biased region" description="Polar residues" evidence="2">
    <location>
        <begin position="724"/>
        <end position="749"/>
    </location>
</feature>
<feature type="region of interest" description="Disordered" evidence="2">
    <location>
        <begin position="314"/>
        <end position="391"/>
    </location>
</feature>
<evidence type="ECO:0000256" key="1">
    <source>
        <dbReference type="SAM" id="Coils"/>
    </source>
</evidence>
<dbReference type="AlphaFoldDB" id="A0AA88CM19"/>
<name>A0AA88CM19_FICCA</name>
<dbReference type="EMBL" id="BTGU01001322">
    <property type="protein sequence ID" value="GMN21597.1"/>
    <property type="molecule type" value="Genomic_DNA"/>
</dbReference>
<accession>A0AA88CM19</accession>
<feature type="compositionally biased region" description="Basic and acidic residues" evidence="2">
    <location>
        <begin position="315"/>
        <end position="324"/>
    </location>
</feature>
<dbReference type="InterPro" id="IPR053098">
    <property type="entry name" value="Petuviruses_polyprotein"/>
</dbReference>
<comment type="caution">
    <text evidence="3">The sequence shown here is derived from an EMBL/GenBank/DDBJ whole genome shotgun (WGS) entry which is preliminary data.</text>
</comment>
<evidence type="ECO:0000313" key="3">
    <source>
        <dbReference type="EMBL" id="GMN21597.1"/>
    </source>
</evidence>
<dbReference type="Pfam" id="PF01107">
    <property type="entry name" value="MP"/>
    <property type="match status" value="1"/>
</dbReference>
<reference evidence="3" key="1">
    <citation type="submission" date="2023-07" db="EMBL/GenBank/DDBJ databases">
        <title>draft genome sequence of fig (Ficus carica).</title>
        <authorList>
            <person name="Takahashi T."/>
            <person name="Nishimura K."/>
        </authorList>
    </citation>
    <scope>NUCLEOTIDE SEQUENCE</scope>
</reference>
<proteinExistence type="predicted"/>
<feature type="coiled-coil region" evidence="1">
    <location>
        <begin position="518"/>
        <end position="573"/>
    </location>
</feature>
<keyword evidence="1" id="KW-0175">Coiled coil</keyword>
<dbReference type="PANTHER" id="PTHR48435">
    <property type="entry name" value="POLYPROTEIN"/>
    <property type="match status" value="1"/>
</dbReference>
<organism evidence="3 4">
    <name type="scientific">Ficus carica</name>
    <name type="common">Common fig</name>
    <dbReference type="NCBI Taxonomy" id="3494"/>
    <lineage>
        <taxon>Eukaryota</taxon>
        <taxon>Viridiplantae</taxon>
        <taxon>Streptophyta</taxon>
        <taxon>Embryophyta</taxon>
        <taxon>Tracheophyta</taxon>
        <taxon>Spermatophyta</taxon>
        <taxon>Magnoliopsida</taxon>
        <taxon>eudicotyledons</taxon>
        <taxon>Gunneridae</taxon>
        <taxon>Pentapetalae</taxon>
        <taxon>rosids</taxon>
        <taxon>fabids</taxon>
        <taxon>Rosales</taxon>
        <taxon>Moraceae</taxon>
        <taxon>Ficeae</taxon>
        <taxon>Ficus</taxon>
    </lineage>
</organism>
<dbReference type="InterPro" id="IPR028919">
    <property type="entry name" value="Viral_movement"/>
</dbReference>
<feature type="compositionally biased region" description="Low complexity" evidence="2">
    <location>
        <begin position="632"/>
        <end position="644"/>
    </location>
</feature>
<gene>
    <name evidence="3" type="ORF">TIFTF001_040060</name>
</gene>
<evidence type="ECO:0000313" key="4">
    <source>
        <dbReference type="Proteomes" id="UP001187192"/>
    </source>
</evidence>